<comment type="subcellular location">
    <subcellularLocation>
        <location evidence="1 11">Mitochondrion inner membrane</location>
        <topology evidence="1 11">Single-pass membrane protein</topology>
    </subcellularLocation>
</comment>
<dbReference type="AlphaFoldDB" id="A0A2T3AGP0"/>
<keyword evidence="9 11" id="KW-0472">Membrane</keyword>
<keyword evidence="8 11" id="KW-0496">Mitochondrion</keyword>
<dbReference type="STRING" id="2025994.A0A2T3AGP0"/>
<evidence type="ECO:0000256" key="9">
    <source>
        <dbReference type="ARBA" id="ARBA00023136"/>
    </source>
</evidence>
<comment type="function">
    <text evidence="11">Component of the cytochrome c oxidase, the last enzyme in the mitochondrial electron transport chain which drives oxidative phosphorylation. The respiratory chain contains 3 multisubunit complexes succinate dehydrogenase (complex II, CII), ubiquinol-cytochrome c oxidoreductase (cytochrome b-c1 complex, complex III, CIII) and cytochrome c oxidase (complex IV, CIV), that cooperate to transfer electrons derived from NADH and succinate to molecular oxygen, creating an electrochemical gradient over the inner membrane that drives transmembrane transport and the ATP synthase. Cytochrome c oxidase is the component of the respiratory chain that catalyzes the reduction of oxygen to water. Electrons originating from reduced cytochrome c in the intermembrane space (IMS) are transferred via the dinuclear copper A center (CU(A)) of subunit 2 and heme A of subunit 1 to the active site in subunit 1, a binuclear center (BNC) formed by heme A3 and copper B (CU(B)). The BNC reduces molecular oxygen to 2 water molecules using 4 electrons from cytochrome c in the IMS and 4 protons from the mitochondrial matrix.</text>
</comment>
<keyword evidence="7 11" id="KW-1133">Transmembrane helix</keyword>
<dbReference type="PANTHER" id="PTHR13313:SF0">
    <property type="entry name" value="CYTOCHROME C OXIDASE SUBUNIT 7C, MITOCHONDRIAL"/>
    <property type="match status" value="1"/>
</dbReference>
<sequence length="77" mass="8695">MFSRAAVRATTQVAGRRAFHATRPRMSSPYHYPEGPYTNIPFDPKKKGFPILFWGYAIVGFGAPFAIATWQTYKPKA</sequence>
<keyword evidence="6 11" id="KW-0809">Transit peptide</keyword>
<evidence type="ECO:0000256" key="6">
    <source>
        <dbReference type="ARBA" id="ARBA00022946"/>
    </source>
</evidence>
<dbReference type="InParanoid" id="A0A2T3AGP0"/>
<gene>
    <name evidence="12" type="ORF">BD289DRAFT_426120</name>
</gene>
<dbReference type="SUPFAM" id="SSF81427">
    <property type="entry name" value="Mitochondrial cytochrome c oxidase subunit VIIc (aka VIIIa)"/>
    <property type="match status" value="1"/>
</dbReference>
<keyword evidence="13" id="KW-1185">Reference proteome</keyword>
<evidence type="ECO:0000256" key="2">
    <source>
        <dbReference type="ARBA" id="ARBA00004673"/>
    </source>
</evidence>
<evidence type="ECO:0000256" key="1">
    <source>
        <dbReference type="ARBA" id="ARBA00004434"/>
    </source>
</evidence>
<dbReference type="GO" id="GO:0005743">
    <property type="term" value="C:mitochondrial inner membrane"/>
    <property type="evidence" value="ECO:0007669"/>
    <property type="project" value="UniProtKB-SubCell"/>
</dbReference>
<dbReference type="PANTHER" id="PTHR13313">
    <property type="entry name" value="CYTOCHROME C OXIDASE SUBUNIT VIIC"/>
    <property type="match status" value="1"/>
</dbReference>
<dbReference type="UniPathway" id="UPA00705"/>
<evidence type="ECO:0000256" key="3">
    <source>
        <dbReference type="ARBA" id="ARBA00010514"/>
    </source>
</evidence>
<accession>A0A2T3AGP0</accession>
<proteinExistence type="inferred from homology"/>
<comment type="subunit">
    <text evidence="11">Component of the cytochrome c oxidase (complex IV, CIV), a multisubunit enzyme composed of a catalytic core of 3 subunits and several supernumerary subunits. The complex exists as a monomer or a dimer and forms supercomplexes (SCs) in the inner mitochondrial membrane with ubiquinol-cytochrome c oxidoreductase (cytochrome b-c1 complex, complex III, CIII).</text>
</comment>
<evidence type="ECO:0000256" key="10">
    <source>
        <dbReference type="ARBA" id="ARBA00071004"/>
    </source>
</evidence>
<dbReference type="Gene3D" id="4.10.49.10">
    <property type="entry name" value="Cytochrome c oxidase subunit VIIc"/>
    <property type="match status" value="1"/>
</dbReference>
<dbReference type="InterPro" id="IPR036636">
    <property type="entry name" value="COX7C/Cox8_sf"/>
</dbReference>
<dbReference type="OrthoDB" id="9974841at2759"/>
<evidence type="ECO:0000313" key="13">
    <source>
        <dbReference type="Proteomes" id="UP000241462"/>
    </source>
</evidence>
<name>A0A2T3AGP0_9PEZI</name>
<evidence type="ECO:0000256" key="4">
    <source>
        <dbReference type="ARBA" id="ARBA00022692"/>
    </source>
</evidence>
<dbReference type="GO" id="GO:0006123">
    <property type="term" value="P:mitochondrial electron transport, cytochrome c to oxygen"/>
    <property type="evidence" value="ECO:0007669"/>
    <property type="project" value="UniProtKB-UniRule"/>
</dbReference>
<comment type="similarity">
    <text evidence="3 11">Belongs to the cytochrome c oxidase VIIc family.</text>
</comment>
<dbReference type="InterPro" id="IPR004202">
    <property type="entry name" value="COX7C/Cox8"/>
</dbReference>
<dbReference type="GO" id="GO:0045277">
    <property type="term" value="C:respiratory chain complex IV"/>
    <property type="evidence" value="ECO:0007669"/>
    <property type="project" value="UniProtKB-UniRule"/>
</dbReference>
<dbReference type="Pfam" id="PF02935">
    <property type="entry name" value="COX7C"/>
    <property type="match status" value="1"/>
</dbReference>
<protein>
    <recommendedName>
        <fullName evidence="10 11">Cytochrome c oxidase subunit 8, mitochondrial</fullName>
    </recommendedName>
    <alternativeName>
        <fullName evidence="11">Cytochrome c oxidase polypeptide VIII</fullName>
    </alternativeName>
</protein>
<evidence type="ECO:0000256" key="8">
    <source>
        <dbReference type="ARBA" id="ARBA00023128"/>
    </source>
</evidence>
<evidence type="ECO:0000256" key="7">
    <source>
        <dbReference type="ARBA" id="ARBA00022989"/>
    </source>
</evidence>
<keyword evidence="5 11" id="KW-0999">Mitochondrion inner membrane</keyword>
<dbReference type="EMBL" id="KZ678392">
    <property type="protein sequence ID" value="PSR97320.1"/>
    <property type="molecule type" value="Genomic_DNA"/>
</dbReference>
<comment type="pathway">
    <text evidence="2 11">Energy metabolism; oxidative phosphorylation.</text>
</comment>
<dbReference type="Proteomes" id="UP000241462">
    <property type="component" value="Unassembled WGS sequence"/>
</dbReference>
<feature type="transmembrane region" description="Helical" evidence="11">
    <location>
        <begin position="51"/>
        <end position="70"/>
    </location>
</feature>
<reference evidence="12 13" key="1">
    <citation type="journal article" date="2018" name="Mycol. Prog.">
        <title>Coniella lustricola, a new species from submerged detritus.</title>
        <authorList>
            <person name="Raudabaugh D.B."/>
            <person name="Iturriaga T."/>
            <person name="Carver A."/>
            <person name="Mondo S."/>
            <person name="Pangilinan J."/>
            <person name="Lipzen A."/>
            <person name="He G."/>
            <person name="Amirebrahimi M."/>
            <person name="Grigoriev I.V."/>
            <person name="Miller A.N."/>
        </authorList>
    </citation>
    <scope>NUCLEOTIDE SEQUENCE [LARGE SCALE GENOMIC DNA]</scope>
    <source>
        <strain evidence="12 13">B22-T-1</strain>
    </source>
</reference>
<keyword evidence="4 11" id="KW-0812">Transmembrane</keyword>
<organism evidence="12 13">
    <name type="scientific">Coniella lustricola</name>
    <dbReference type="NCBI Taxonomy" id="2025994"/>
    <lineage>
        <taxon>Eukaryota</taxon>
        <taxon>Fungi</taxon>
        <taxon>Dikarya</taxon>
        <taxon>Ascomycota</taxon>
        <taxon>Pezizomycotina</taxon>
        <taxon>Sordariomycetes</taxon>
        <taxon>Sordariomycetidae</taxon>
        <taxon>Diaporthales</taxon>
        <taxon>Schizoparmaceae</taxon>
        <taxon>Coniella</taxon>
    </lineage>
</organism>
<evidence type="ECO:0000256" key="5">
    <source>
        <dbReference type="ARBA" id="ARBA00022792"/>
    </source>
</evidence>
<evidence type="ECO:0000313" key="12">
    <source>
        <dbReference type="EMBL" id="PSR97320.1"/>
    </source>
</evidence>
<dbReference type="FunFam" id="4.10.49.10:FF:000001">
    <property type="entry name" value="Cytochrome c oxidase subunit 7C"/>
    <property type="match status" value="1"/>
</dbReference>
<evidence type="ECO:0000256" key="11">
    <source>
        <dbReference type="RuleBase" id="RU368123"/>
    </source>
</evidence>